<dbReference type="EMBL" id="VLTL01000004">
    <property type="protein sequence ID" value="KAA0171864.1"/>
    <property type="molecule type" value="Genomic_DNA"/>
</dbReference>
<evidence type="ECO:0000313" key="9">
    <source>
        <dbReference type="EMBL" id="KAA0158644.1"/>
    </source>
</evidence>
<feature type="region of interest" description="Disordered" evidence="8">
    <location>
        <begin position="122"/>
        <end position="164"/>
    </location>
</feature>
<evidence type="ECO:0000256" key="1">
    <source>
        <dbReference type="ARBA" id="ARBA00008777"/>
    </source>
</evidence>
<dbReference type="FunFam" id="3.90.1030.10:FF:000001">
    <property type="entry name" value="50S ribosomal protein L17"/>
    <property type="match status" value="1"/>
</dbReference>
<organism evidence="10 11">
    <name type="scientific">Cafeteria roenbergensis</name>
    <name type="common">Marine flagellate</name>
    <dbReference type="NCBI Taxonomy" id="33653"/>
    <lineage>
        <taxon>Eukaryota</taxon>
        <taxon>Sar</taxon>
        <taxon>Stramenopiles</taxon>
        <taxon>Bigyra</taxon>
        <taxon>Opalozoa</taxon>
        <taxon>Bicosoecida</taxon>
        <taxon>Cafeteriaceae</taxon>
        <taxon>Cafeteria</taxon>
    </lineage>
</organism>
<dbReference type="PANTHER" id="PTHR14413:SF16">
    <property type="entry name" value="LARGE RIBOSOMAL SUBUNIT PROTEIN BL17M"/>
    <property type="match status" value="1"/>
</dbReference>
<evidence type="ECO:0000256" key="8">
    <source>
        <dbReference type="SAM" id="MobiDB-lite"/>
    </source>
</evidence>
<dbReference type="GO" id="GO:0022625">
    <property type="term" value="C:cytosolic large ribosomal subunit"/>
    <property type="evidence" value="ECO:0007669"/>
    <property type="project" value="TreeGrafter"/>
</dbReference>
<dbReference type="InterPro" id="IPR036373">
    <property type="entry name" value="Ribosomal_bL17_sf"/>
</dbReference>
<feature type="compositionally biased region" description="Polar residues" evidence="8">
    <location>
        <begin position="137"/>
        <end position="146"/>
    </location>
</feature>
<dbReference type="InterPro" id="IPR000456">
    <property type="entry name" value="Ribosomal_bL17"/>
</dbReference>
<accession>A0A5A8E488</accession>
<dbReference type="HAMAP" id="MF_01368">
    <property type="entry name" value="Ribosomal_bL17"/>
    <property type="match status" value="1"/>
</dbReference>
<name>A0A5A8E488_CAFRO</name>
<evidence type="ECO:0000256" key="2">
    <source>
        <dbReference type="ARBA" id="ARBA00022980"/>
    </source>
</evidence>
<sequence>MAPTLRKLGRKWQHRQAMLRTMATQLIQHERIRTTLPKAKELRRVVDKLVTLGKRGDETSRRSAAAFVRTPTELEKLFGDLAPRFDERQGGYTRVLRCGWRKGDAAPMAMIEFVGRAGEARAARPPAPMGARAHSSAMASTLSPSEAATAKPAPSGDDAADERA</sequence>
<comment type="caution">
    <text evidence="10">The sequence shown here is derived from an EMBL/GenBank/DDBJ whole genome shotgun (WGS) entry which is preliminary data.</text>
</comment>
<evidence type="ECO:0000256" key="6">
    <source>
        <dbReference type="ARBA" id="ARBA00082728"/>
    </source>
</evidence>
<dbReference type="GO" id="GO:0003735">
    <property type="term" value="F:structural constituent of ribosome"/>
    <property type="evidence" value="ECO:0007669"/>
    <property type="project" value="InterPro"/>
</dbReference>
<keyword evidence="2 7" id="KW-0689">Ribosomal protein</keyword>
<protein>
    <recommendedName>
        <fullName evidence="4">Large ribosomal subunit protein bL17c</fullName>
    </recommendedName>
    <alternativeName>
        <fullName evidence="5">50S ribosomal protein L17, chloroplastic</fullName>
    </alternativeName>
    <alternativeName>
        <fullName evidence="6">CL17</fullName>
    </alternativeName>
</protein>
<keyword evidence="3 7" id="KW-0687">Ribonucleoprotein</keyword>
<dbReference type="Proteomes" id="UP000324907">
    <property type="component" value="Unassembled WGS sequence"/>
</dbReference>
<comment type="similarity">
    <text evidence="1 7">Belongs to the bacterial ribosomal protein bL17 family.</text>
</comment>
<dbReference type="Gene3D" id="3.90.1030.10">
    <property type="entry name" value="Ribosomal protein L17"/>
    <property type="match status" value="1"/>
</dbReference>
<dbReference type="Proteomes" id="UP000325113">
    <property type="component" value="Unassembled WGS sequence"/>
</dbReference>
<evidence type="ECO:0000256" key="5">
    <source>
        <dbReference type="ARBA" id="ARBA00077677"/>
    </source>
</evidence>
<evidence type="ECO:0000313" key="12">
    <source>
        <dbReference type="Proteomes" id="UP000325113"/>
    </source>
</evidence>
<evidence type="ECO:0000256" key="7">
    <source>
        <dbReference type="RuleBase" id="RU000660"/>
    </source>
</evidence>
<dbReference type="Pfam" id="PF01196">
    <property type="entry name" value="Ribosomal_L17"/>
    <property type="match status" value="1"/>
</dbReference>
<dbReference type="PANTHER" id="PTHR14413">
    <property type="entry name" value="RIBOSOMAL PROTEIN L17"/>
    <property type="match status" value="1"/>
</dbReference>
<dbReference type="AlphaFoldDB" id="A0A5A8E488"/>
<dbReference type="SUPFAM" id="SSF64263">
    <property type="entry name" value="Prokaryotic ribosomal protein L17"/>
    <property type="match status" value="1"/>
</dbReference>
<gene>
    <name evidence="10" type="ORF">FNF28_00499</name>
    <name evidence="9" type="ORF">FNF31_05291</name>
</gene>
<evidence type="ECO:0000313" key="11">
    <source>
        <dbReference type="Proteomes" id="UP000324907"/>
    </source>
</evidence>
<dbReference type="EMBL" id="VLTM01000064">
    <property type="protein sequence ID" value="KAA0158644.1"/>
    <property type="molecule type" value="Genomic_DNA"/>
</dbReference>
<reference evidence="11 12" key="1">
    <citation type="submission" date="2019-07" db="EMBL/GenBank/DDBJ databases">
        <title>Genomes of Cafeteria roenbergensis.</title>
        <authorList>
            <person name="Fischer M.G."/>
            <person name="Hackl T."/>
            <person name="Roman M."/>
        </authorList>
    </citation>
    <scope>NUCLEOTIDE SEQUENCE [LARGE SCALE GENOMIC DNA]</scope>
    <source>
        <strain evidence="9 12">Cflag</strain>
        <strain evidence="10 11">RCC970-E3</strain>
    </source>
</reference>
<evidence type="ECO:0000256" key="3">
    <source>
        <dbReference type="ARBA" id="ARBA00023274"/>
    </source>
</evidence>
<dbReference type="GO" id="GO:0006412">
    <property type="term" value="P:translation"/>
    <property type="evidence" value="ECO:0007669"/>
    <property type="project" value="InterPro"/>
</dbReference>
<dbReference type="PROSITE" id="PS01167">
    <property type="entry name" value="RIBOSOMAL_L17"/>
    <property type="match status" value="1"/>
</dbReference>
<evidence type="ECO:0000256" key="4">
    <source>
        <dbReference type="ARBA" id="ARBA00072708"/>
    </source>
</evidence>
<proteinExistence type="inferred from homology"/>
<dbReference type="NCBIfam" id="TIGR00059">
    <property type="entry name" value="L17"/>
    <property type="match status" value="1"/>
</dbReference>
<evidence type="ECO:0000313" key="10">
    <source>
        <dbReference type="EMBL" id="KAA0171864.1"/>
    </source>
</evidence>
<dbReference type="InterPro" id="IPR047859">
    <property type="entry name" value="Ribosomal_bL17_CS"/>
</dbReference>